<evidence type="ECO:0000313" key="1">
    <source>
        <dbReference type="EMBL" id="CAL1703171.1"/>
    </source>
</evidence>
<gene>
    <name evidence="1" type="ORF">GFSPODELE1_LOCUS4430</name>
</gene>
<organism evidence="1 2">
    <name type="scientific">Somion occarium</name>
    <dbReference type="NCBI Taxonomy" id="3059160"/>
    <lineage>
        <taxon>Eukaryota</taxon>
        <taxon>Fungi</taxon>
        <taxon>Dikarya</taxon>
        <taxon>Basidiomycota</taxon>
        <taxon>Agaricomycotina</taxon>
        <taxon>Agaricomycetes</taxon>
        <taxon>Polyporales</taxon>
        <taxon>Cerrenaceae</taxon>
        <taxon>Somion</taxon>
    </lineage>
</organism>
<dbReference type="EMBL" id="OZ037946">
    <property type="protein sequence ID" value="CAL1703171.1"/>
    <property type="molecule type" value="Genomic_DNA"/>
</dbReference>
<dbReference type="Proteomes" id="UP001497453">
    <property type="component" value="Chromosome 3"/>
</dbReference>
<keyword evidence="2" id="KW-1185">Reference proteome</keyword>
<name>A0ABP1D5J8_9APHY</name>
<sequence>MRVSTRDLPEPYKPCVSRKQARQAAPFKELPPVLHPRMNFPIPPCMHFGLVVPTELLLQVAIKQKGYTIPDIPQSELLPGYPAYNDYVVCCLALDFMIKHFDHDLRLEYGIVYREGELLRIVSICSNWKTSQKADETAKKIADYFGITDHPLWYLDWELWRWRFDV</sequence>
<proteinExistence type="predicted"/>
<evidence type="ECO:0000313" key="2">
    <source>
        <dbReference type="Proteomes" id="UP001497453"/>
    </source>
</evidence>
<reference evidence="2" key="1">
    <citation type="submission" date="2024-04" db="EMBL/GenBank/DDBJ databases">
        <authorList>
            <person name="Shaw F."/>
            <person name="Minotto A."/>
        </authorList>
    </citation>
    <scope>NUCLEOTIDE SEQUENCE [LARGE SCALE GENOMIC DNA]</scope>
</reference>
<accession>A0ABP1D5J8</accession>
<protein>
    <submittedName>
        <fullName evidence="1">Uncharacterized protein</fullName>
    </submittedName>
</protein>